<evidence type="ECO:0000256" key="1">
    <source>
        <dbReference type="ARBA" id="ARBA00009748"/>
    </source>
</evidence>
<dbReference type="PRINTS" id="PR00382">
    <property type="entry name" value="LIPIDTRNSFER"/>
</dbReference>
<keyword evidence="2" id="KW-0813">Transport</keyword>
<gene>
    <name evidence="4" type="ORF">SAY87_012220</name>
</gene>
<evidence type="ECO:0000313" key="5">
    <source>
        <dbReference type="Proteomes" id="UP001345219"/>
    </source>
</evidence>
<dbReference type="InterPro" id="IPR016140">
    <property type="entry name" value="Bifunc_inhib/LTP/seed_store"/>
</dbReference>
<name>A0AAN7GS33_9MYRT</name>
<keyword evidence="5" id="KW-1185">Reference proteome</keyword>
<dbReference type="AlphaFoldDB" id="A0AAN7GS33"/>
<dbReference type="Gene3D" id="1.10.110.10">
    <property type="entry name" value="Plant lipid-transfer and hydrophobic proteins"/>
    <property type="match status" value="1"/>
</dbReference>
<proteinExistence type="inferred from homology"/>
<sequence length="246" mass="26811">MLYSECDHDTWGARECDAVRALNELAMTTTWPHVILECRRPRLIRPHRLYKPAHDPVLSNHSPPSPVLILIDYLLYVVVEVEQQIDQYLSVMAGSGVLKLACALFAAAAVVLPVAEAVISCGQVAATIAPCIPYVRSSGGLVPMACCGGVKSLNSAIGATPDRQAACKCLKAAAGSIPSINYGLAEGIPAKCGVPMPFKISLSTNCDRFYLFKFSHIKYSQSHSQPSLDFHMRIQWTLIHLFPTFI</sequence>
<dbReference type="InterPro" id="IPR036312">
    <property type="entry name" value="Bifun_inhib/LTP/seed_sf"/>
</dbReference>
<feature type="domain" description="Bifunctional inhibitor/plant lipid transfer protein/seed storage helical" evidence="3">
    <location>
        <begin position="121"/>
        <end position="206"/>
    </location>
</feature>
<organism evidence="4 5">
    <name type="scientific">Trapa incisa</name>
    <dbReference type="NCBI Taxonomy" id="236973"/>
    <lineage>
        <taxon>Eukaryota</taxon>
        <taxon>Viridiplantae</taxon>
        <taxon>Streptophyta</taxon>
        <taxon>Embryophyta</taxon>
        <taxon>Tracheophyta</taxon>
        <taxon>Spermatophyta</taxon>
        <taxon>Magnoliopsida</taxon>
        <taxon>eudicotyledons</taxon>
        <taxon>Gunneridae</taxon>
        <taxon>Pentapetalae</taxon>
        <taxon>rosids</taxon>
        <taxon>malvids</taxon>
        <taxon>Myrtales</taxon>
        <taxon>Lythraceae</taxon>
        <taxon>Trapa</taxon>
    </lineage>
</organism>
<comment type="similarity">
    <text evidence="1 2">Belongs to the plant LTP family.</text>
</comment>
<evidence type="ECO:0000313" key="4">
    <source>
        <dbReference type="EMBL" id="KAK4745908.1"/>
    </source>
</evidence>
<accession>A0AAN7GS33</accession>
<dbReference type="InterPro" id="IPR000528">
    <property type="entry name" value="Plant_nsLTP"/>
</dbReference>
<evidence type="ECO:0000259" key="3">
    <source>
        <dbReference type="SMART" id="SM00499"/>
    </source>
</evidence>
<protein>
    <recommendedName>
        <fullName evidence="2">Non-specific lipid-transfer protein</fullName>
    </recommendedName>
</protein>
<dbReference type="GO" id="GO:0008289">
    <property type="term" value="F:lipid binding"/>
    <property type="evidence" value="ECO:0007669"/>
    <property type="project" value="UniProtKB-KW"/>
</dbReference>
<dbReference type="EMBL" id="JAXIOK010000021">
    <property type="protein sequence ID" value="KAK4745908.1"/>
    <property type="molecule type" value="Genomic_DNA"/>
</dbReference>
<dbReference type="Proteomes" id="UP001345219">
    <property type="component" value="Chromosome 10"/>
</dbReference>
<dbReference type="SMART" id="SM00499">
    <property type="entry name" value="AAI"/>
    <property type="match status" value="1"/>
</dbReference>
<dbReference type="SUPFAM" id="SSF47699">
    <property type="entry name" value="Bifunctional inhibitor/lipid-transfer protein/seed storage 2S albumin"/>
    <property type="match status" value="1"/>
</dbReference>
<keyword evidence="2" id="KW-0446">Lipid-binding</keyword>
<dbReference type="CDD" id="cd01960">
    <property type="entry name" value="nsLTP1"/>
    <property type="match status" value="1"/>
</dbReference>
<dbReference type="PANTHER" id="PTHR33076">
    <property type="entry name" value="NON-SPECIFIC LIPID-TRANSFER PROTEIN 2-RELATED"/>
    <property type="match status" value="1"/>
</dbReference>
<comment type="function">
    <text evidence="2">Plant non-specific lipid-transfer proteins transfer phospholipids as well as galactolipids across membranes. May play a role in wax or cutin deposition in the cell walls of expanding epidermal cells and certain secretory tissues.</text>
</comment>
<evidence type="ECO:0000256" key="2">
    <source>
        <dbReference type="RuleBase" id="RU000628"/>
    </source>
</evidence>
<comment type="caution">
    <text evidence="4">The sequence shown here is derived from an EMBL/GenBank/DDBJ whole genome shotgun (WGS) entry which is preliminary data.</text>
</comment>
<dbReference type="Pfam" id="PF00234">
    <property type="entry name" value="Tryp_alpha_amyl"/>
    <property type="match status" value="1"/>
</dbReference>
<reference evidence="4 5" key="1">
    <citation type="journal article" date="2023" name="Hortic Res">
        <title>Pangenome of water caltrop reveals structural variations and asymmetric subgenome divergence after allopolyploidization.</title>
        <authorList>
            <person name="Zhang X."/>
            <person name="Chen Y."/>
            <person name="Wang L."/>
            <person name="Yuan Y."/>
            <person name="Fang M."/>
            <person name="Shi L."/>
            <person name="Lu R."/>
            <person name="Comes H.P."/>
            <person name="Ma Y."/>
            <person name="Chen Y."/>
            <person name="Huang G."/>
            <person name="Zhou Y."/>
            <person name="Zheng Z."/>
            <person name="Qiu Y."/>
        </authorList>
    </citation>
    <scope>NUCLEOTIDE SEQUENCE [LARGE SCALE GENOMIC DNA]</scope>
    <source>
        <tissue evidence="4">Roots</tissue>
    </source>
</reference>
<dbReference type="GO" id="GO:0006869">
    <property type="term" value="P:lipid transport"/>
    <property type="evidence" value="ECO:0007669"/>
    <property type="project" value="InterPro"/>
</dbReference>